<sequence length="929" mass="104234">MNEIISRNSNSISNLCLENGNKRPINAATGQITRGGVSSANSSFNRGHVTEQPHLSHLLAQPESGRLSRFANLNRSFNNAASSMATDIRRRLHESMGHGQEHPNGSNAESQQNGARSSVDEFLGVATPDLIRKFSNKVKHQVQSSLSDPVKGRDILTRLGACQDACGTCARCQNAAVPQDVMHGSAVASELSPLIKRDSVRKRVAIISNRLQLPNFLQENEQQKNDEEGYASSSDESDDAELLELQEREQIVEKYEKGPDQKHIDPWENPDFELYKATDRFGFIHKNALPPEEVERRRIQREVKREGKWLQMLEEWKQLRPTKLDKRIWKGIPETLRIVFWKKLLGVDEMKAHAKENLYLELLMRARLISKDVKQIDLDINRTYRDHLAFRRRYDVKQQSLFNVLAAYAMFNTEVGYCQGMSQIAAVFLMYMDEEDAFWCLHSLMVNKKYTMHGFFVPGFPKLHRFQNHYEKVIQKYLPKVKRHLDNANIPPIYLTKWWFGCFLDRVPFALAIRIWDVFLYEGDAILIAMAYNIIKMHRKTILKTQMESFMEFIQHRLAENFGFSNDNTMESLRTCLNKLRDDRMALPHPPNPSDQQEIPTKPLGPILTRSMIDIRMDLAEIHSRSSRANSLAGRSPALKRNMNSNRKPPSPMPAAHTASKIQTQSSTSIATAVDGSTTPTNNHSPSDPPQTGITKGNQPAANGASDRTAGARSSVTSTSGDPLHRVSSLKTGKGGRPLPPPPVPDEDGFIPMSPRQKPGVVAGRVQSYYDNVGPSPLTHTASSGYHPEPSTNANRRIPVSQHPREHSNSERVRRTPNHVTYVAVSGSDESEEPQMSRHATNGPAGPASVYCPPPDYDDDVKGSCHQSQGDRWVGRGSSSLKRVNHTNSVGLNADRQSSRHAVSGGPANVPAEYGYPRTTTTSTTVRRF</sequence>
<evidence type="ECO:0000313" key="5">
    <source>
        <dbReference type="Proteomes" id="UP001201812"/>
    </source>
</evidence>
<name>A0AAD4NCE2_9BILA</name>
<feature type="region of interest" description="Disordered" evidence="2">
    <location>
        <begin position="96"/>
        <end position="117"/>
    </location>
</feature>
<dbReference type="GO" id="GO:0031267">
    <property type="term" value="F:small GTPase binding"/>
    <property type="evidence" value="ECO:0007669"/>
    <property type="project" value="TreeGrafter"/>
</dbReference>
<feature type="compositionally biased region" description="Polar residues" evidence="2">
    <location>
        <begin position="660"/>
        <end position="701"/>
    </location>
</feature>
<dbReference type="PANTHER" id="PTHR47219:SF19">
    <property type="entry name" value="USP6 N-TERMINAL-LIKE PROTEIN ISOFORM X1"/>
    <property type="match status" value="1"/>
</dbReference>
<feature type="domain" description="Rab-GAP TBC" evidence="3">
    <location>
        <begin position="331"/>
        <end position="523"/>
    </location>
</feature>
<dbReference type="Gene3D" id="1.10.8.270">
    <property type="entry name" value="putative rabgap domain of human tbc1 domain family member 14 like domains"/>
    <property type="match status" value="1"/>
</dbReference>
<evidence type="ECO:0000256" key="2">
    <source>
        <dbReference type="SAM" id="MobiDB-lite"/>
    </source>
</evidence>
<feature type="compositionally biased region" description="Polar residues" evidence="2">
    <location>
        <begin position="103"/>
        <end position="116"/>
    </location>
</feature>
<evidence type="ECO:0000259" key="3">
    <source>
        <dbReference type="PROSITE" id="PS50086"/>
    </source>
</evidence>
<dbReference type="AlphaFoldDB" id="A0AAD4NCE2"/>
<dbReference type="SUPFAM" id="SSF47923">
    <property type="entry name" value="Ypt/Rab-GAP domain of gyp1p"/>
    <property type="match status" value="2"/>
</dbReference>
<gene>
    <name evidence="4" type="ORF">DdX_05571</name>
</gene>
<evidence type="ECO:0000313" key="4">
    <source>
        <dbReference type="EMBL" id="KAI1720195.1"/>
    </source>
</evidence>
<keyword evidence="1" id="KW-0343">GTPase activation</keyword>
<feature type="region of interest" description="Disordered" evidence="2">
    <location>
        <begin position="583"/>
        <end position="604"/>
    </location>
</feature>
<proteinExistence type="predicted"/>
<feature type="region of interest" description="Disordered" evidence="2">
    <location>
        <begin position="888"/>
        <end position="929"/>
    </location>
</feature>
<dbReference type="FunFam" id="1.10.8.270:FF:000010">
    <property type="entry name" value="Putative USP6 N-terminal-like protein"/>
    <property type="match status" value="1"/>
</dbReference>
<accession>A0AAD4NCE2</accession>
<dbReference type="EMBL" id="JAKKPZ010000006">
    <property type="protein sequence ID" value="KAI1720195.1"/>
    <property type="molecule type" value="Genomic_DNA"/>
</dbReference>
<dbReference type="FunFam" id="1.10.472.80:FF:000019">
    <property type="entry name" value="USP6 N-terminal like"/>
    <property type="match status" value="1"/>
</dbReference>
<feature type="region of interest" description="Disordered" evidence="2">
    <location>
        <begin position="217"/>
        <end position="239"/>
    </location>
</feature>
<feature type="compositionally biased region" description="Low complexity" evidence="2">
    <location>
        <begin position="919"/>
        <end position="929"/>
    </location>
</feature>
<keyword evidence="5" id="KW-1185">Reference proteome</keyword>
<dbReference type="GO" id="GO:0005096">
    <property type="term" value="F:GTPase activator activity"/>
    <property type="evidence" value="ECO:0007669"/>
    <property type="project" value="UniProtKB-KW"/>
</dbReference>
<dbReference type="SMART" id="SM00164">
    <property type="entry name" value="TBC"/>
    <property type="match status" value="1"/>
</dbReference>
<dbReference type="PROSITE" id="PS50086">
    <property type="entry name" value="TBC_RABGAP"/>
    <property type="match status" value="1"/>
</dbReference>
<dbReference type="Gene3D" id="1.10.472.80">
    <property type="entry name" value="Ypt/Rab-GAP domain of gyp1p, domain 3"/>
    <property type="match status" value="1"/>
</dbReference>
<dbReference type="InterPro" id="IPR035969">
    <property type="entry name" value="Rab-GAP_TBC_sf"/>
</dbReference>
<dbReference type="PANTHER" id="PTHR47219">
    <property type="entry name" value="RAB GTPASE-ACTIVATING PROTEIN 1-LIKE"/>
    <property type="match status" value="1"/>
</dbReference>
<evidence type="ECO:0000256" key="1">
    <source>
        <dbReference type="ARBA" id="ARBA00022468"/>
    </source>
</evidence>
<feature type="compositionally biased region" description="Basic and acidic residues" evidence="2">
    <location>
        <begin position="803"/>
        <end position="814"/>
    </location>
</feature>
<feature type="compositionally biased region" description="Polar residues" evidence="2">
    <location>
        <begin position="778"/>
        <end position="795"/>
    </location>
</feature>
<dbReference type="InterPro" id="IPR000195">
    <property type="entry name" value="Rab-GAP-TBC_dom"/>
</dbReference>
<feature type="compositionally biased region" description="Polar residues" evidence="2">
    <location>
        <begin position="712"/>
        <end position="721"/>
    </location>
</feature>
<protein>
    <submittedName>
        <fullName evidence="4">Rab-GTPase-TBC domain-containing protein</fullName>
    </submittedName>
</protein>
<organism evidence="4 5">
    <name type="scientific">Ditylenchus destructor</name>
    <dbReference type="NCBI Taxonomy" id="166010"/>
    <lineage>
        <taxon>Eukaryota</taxon>
        <taxon>Metazoa</taxon>
        <taxon>Ecdysozoa</taxon>
        <taxon>Nematoda</taxon>
        <taxon>Chromadorea</taxon>
        <taxon>Rhabditida</taxon>
        <taxon>Tylenchina</taxon>
        <taxon>Tylenchomorpha</taxon>
        <taxon>Sphaerularioidea</taxon>
        <taxon>Anguinidae</taxon>
        <taxon>Anguininae</taxon>
        <taxon>Ditylenchus</taxon>
    </lineage>
</organism>
<comment type="caution">
    <text evidence="4">The sequence shown here is derived from an EMBL/GenBank/DDBJ whole genome shotgun (WGS) entry which is preliminary data.</text>
</comment>
<dbReference type="Pfam" id="PF00566">
    <property type="entry name" value="RabGAP-TBC"/>
    <property type="match status" value="1"/>
</dbReference>
<dbReference type="InterPro" id="IPR050302">
    <property type="entry name" value="Rab_GAP_TBC_domain"/>
</dbReference>
<dbReference type="Gene3D" id="1.10.10.750">
    <property type="entry name" value="Ypt/Rab-GAP domain of gyp1p, domain 1"/>
    <property type="match status" value="1"/>
</dbReference>
<feature type="region of interest" description="Disordered" evidence="2">
    <location>
        <begin position="625"/>
        <end position="852"/>
    </location>
</feature>
<dbReference type="Proteomes" id="UP001201812">
    <property type="component" value="Unassembled WGS sequence"/>
</dbReference>
<reference evidence="4" key="1">
    <citation type="submission" date="2022-01" db="EMBL/GenBank/DDBJ databases">
        <title>Genome Sequence Resource for Two Populations of Ditylenchus destructor, the Migratory Endoparasitic Phytonematode.</title>
        <authorList>
            <person name="Zhang H."/>
            <person name="Lin R."/>
            <person name="Xie B."/>
        </authorList>
    </citation>
    <scope>NUCLEOTIDE SEQUENCE</scope>
    <source>
        <strain evidence="4">BazhouSP</strain>
    </source>
</reference>